<comment type="similarity">
    <text evidence="5">Belongs to the OHCU decarboxylase family.</text>
</comment>
<proteinExistence type="inferred from homology"/>
<accession>A0A8J5CQM9</accession>
<comment type="subcellular location">
    <subcellularLocation>
        <location evidence="3">Peroxisome</location>
    </subcellularLocation>
</comment>
<dbReference type="GO" id="GO:0006144">
    <property type="term" value="P:purine nucleobase metabolic process"/>
    <property type="evidence" value="ECO:0007669"/>
    <property type="project" value="UniProtKB-KW"/>
</dbReference>
<evidence type="ECO:0000256" key="8">
    <source>
        <dbReference type="ARBA" id="ARBA00022793"/>
    </source>
</evidence>
<dbReference type="UniPathway" id="UPA00394">
    <property type="reaction ID" value="UER00652"/>
</dbReference>
<dbReference type="PANTHER" id="PTHR43466">
    <property type="entry name" value="2-OXO-4-HYDROXY-4-CARBOXY-5-UREIDOIMIDAZOLINE DECARBOXYLASE-RELATED"/>
    <property type="match status" value="1"/>
</dbReference>
<dbReference type="InterPro" id="IPR018020">
    <property type="entry name" value="OHCU_decarboxylase"/>
</dbReference>
<keyword evidence="15" id="KW-1185">Reference proteome</keyword>
<evidence type="ECO:0000256" key="10">
    <source>
        <dbReference type="ARBA" id="ARBA00023239"/>
    </source>
</evidence>
<dbReference type="PANTHER" id="PTHR43466:SF1">
    <property type="entry name" value="2-OXO-4-HYDROXY-4-CARBOXY-5-UREIDOIMIDAZOLINE DECARBOXYLASE-RELATED"/>
    <property type="match status" value="1"/>
</dbReference>
<evidence type="ECO:0000256" key="5">
    <source>
        <dbReference type="ARBA" id="ARBA00005793"/>
    </source>
</evidence>
<dbReference type="AlphaFoldDB" id="A0A8J5CQM9"/>
<sequence>MFTRLTSRLPVPDSGNVCCHFITCAMDKTQAAGTAPAALRVPQINALSDEQFITIFGNVIEHCPLVAAAVVTSRPIHSLKHLHAEICSFIDELPIRGREGILRSHPDLAGRAAMEGQLTEESRQEQKSAGLGDLTAEERSKLKLLNTSYCLKFGFPFVICARMNKKVAILQGLGVRLNHSAEEELLKGIEEVKKIALLRLKNLVTEDNMDSKV</sequence>
<keyword evidence="7" id="KW-0659">Purine metabolism</keyword>
<dbReference type="GO" id="GO:0051997">
    <property type="term" value="F:2-oxo-4-hydroxy-4-carboxy-5-ureidoimidazoline decarboxylase activity"/>
    <property type="evidence" value="ECO:0007669"/>
    <property type="project" value="UniProtKB-EC"/>
</dbReference>
<dbReference type="EC" id="4.1.1.97" evidence="6"/>
<keyword evidence="9" id="KW-0576">Peroxisome</keyword>
<keyword evidence="10" id="KW-0456">Lyase</keyword>
<gene>
    <name evidence="14" type="primary">urad</name>
    <name evidence="14" type="ORF">GWK47_054520</name>
</gene>
<evidence type="ECO:0000256" key="11">
    <source>
        <dbReference type="ARBA" id="ARBA00030624"/>
    </source>
</evidence>
<dbReference type="InterPro" id="IPR036778">
    <property type="entry name" value="OHCU_decarboxylase_sf"/>
</dbReference>
<dbReference type="Proteomes" id="UP000770661">
    <property type="component" value="Unassembled WGS sequence"/>
</dbReference>
<dbReference type="SUPFAM" id="SSF158694">
    <property type="entry name" value="UraD-Like"/>
    <property type="match status" value="1"/>
</dbReference>
<dbReference type="InterPro" id="IPR017580">
    <property type="entry name" value="OHCU_decarboxylase-1"/>
</dbReference>
<name>A0A8J5CQM9_CHIOP</name>
<dbReference type="Gene3D" id="1.10.3330.10">
    <property type="entry name" value="Oxo-4-hydroxy-4-carboxy-5-ureidoimidazoline decarboxylase"/>
    <property type="match status" value="1"/>
</dbReference>
<dbReference type="GO" id="GO:0019628">
    <property type="term" value="P:urate catabolic process"/>
    <property type="evidence" value="ECO:0007669"/>
    <property type="project" value="UniProtKB-UniPathway"/>
</dbReference>
<reference evidence="14" key="1">
    <citation type="submission" date="2020-07" db="EMBL/GenBank/DDBJ databases">
        <title>The High-quality genome of the commercially important snow crab, Chionoecetes opilio.</title>
        <authorList>
            <person name="Jeong J.-H."/>
            <person name="Ryu S."/>
        </authorList>
    </citation>
    <scope>NUCLEOTIDE SEQUENCE</scope>
    <source>
        <strain evidence="14">MADBK_172401_WGS</strain>
        <tissue evidence="14">Digestive gland</tissue>
    </source>
</reference>
<protein>
    <recommendedName>
        <fullName evidence="6">2-oxo-4-hydroxy-4-carboxy-5-ureidoimidazoline decarboxylase</fullName>
        <ecNumber evidence="6">4.1.1.97</ecNumber>
    </recommendedName>
    <alternativeName>
        <fullName evidence="12">Parahox neighbor</fullName>
    </alternativeName>
    <alternativeName>
        <fullName evidence="11">Ureidoimidazoline (2-oxo-4-hydroxy-4-carboxy-5-) decarboxylase</fullName>
    </alternativeName>
</protein>
<organism evidence="14 15">
    <name type="scientific">Chionoecetes opilio</name>
    <name type="common">Atlantic snow crab</name>
    <name type="synonym">Cancer opilio</name>
    <dbReference type="NCBI Taxonomy" id="41210"/>
    <lineage>
        <taxon>Eukaryota</taxon>
        <taxon>Metazoa</taxon>
        <taxon>Ecdysozoa</taxon>
        <taxon>Arthropoda</taxon>
        <taxon>Crustacea</taxon>
        <taxon>Multicrustacea</taxon>
        <taxon>Malacostraca</taxon>
        <taxon>Eumalacostraca</taxon>
        <taxon>Eucarida</taxon>
        <taxon>Decapoda</taxon>
        <taxon>Pleocyemata</taxon>
        <taxon>Brachyura</taxon>
        <taxon>Eubrachyura</taxon>
        <taxon>Majoidea</taxon>
        <taxon>Majidae</taxon>
        <taxon>Chionoecetes</taxon>
    </lineage>
</organism>
<evidence type="ECO:0000256" key="3">
    <source>
        <dbReference type="ARBA" id="ARBA00004275"/>
    </source>
</evidence>
<dbReference type="Pfam" id="PF09349">
    <property type="entry name" value="OHCU_decarbox"/>
    <property type="match status" value="1"/>
</dbReference>
<dbReference type="OrthoDB" id="9970124at2759"/>
<comment type="caution">
    <text evidence="14">The sequence shown here is derived from an EMBL/GenBank/DDBJ whole genome shotgun (WGS) entry which is preliminary data.</text>
</comment>
<evidence type="ECO:0000256" key="12">
    <source>
        <dbReference type="ARBA" id="ARBA00032116"/>
    </source>
</evidence>
<dbReference type="GO" id="GO:0000255">
    <property type="term" value="P:allantoin metabolic process"/>
    <property type="evidence" value="ECO:0007669"/>
    <property type="project" value="InterPro"/>
</dbReference>
<evidence type="ECO:0000313" key="15">
    <source>
        <dbReference type="Proteomes" id="UP000770661"/>
    </source>
</evidence>
<evidence type="ECO:0000259" key="13">
    <source>
        <dbReference type="Pfam" id="PF09349"/>
    </source>
</evidence>
<dbReference type="NCBIfam" id="TIGR03164">
    <property type="entry name" value="UHCUDC"/>
    <property type="match status" value="1"/>
</dbReference>
<evidence type="ECO:0000256" key="7">
    <source>
        <dbReference type="ARBA" id="ARBA00022631"/>
    </source>
</evidence>
<dbReference type="EMBL" id="JACEEZ010017642">
    <property type="protein sequence ID" value="KAG0717406.1"/>
    <property type="molecule type" value="Genomic_DNA"/>
</dbReference>
<feature type="domain" description="Oxo-4-hydroxy-4-carboxy-5-ureidoimidazoline decarboxylase" evidence="13">
    <location>
        <begin position="45"/>
        <end position="201"/>
    </location>
</feature>
<keyword evidence="8" id="KW-0210">Decarboxylase</keyword>
<dbReference type="FunFam" id="1.10.3330.10:FF:000001">
    <property type="entry name" value="2-oxo-4-hydroxy-4-carboxy-5-ureidoimidazoline decarboxylase"/>
    <property type="match status" value="1"/>
</dbReference>
<evidence type="ECO:0000313" key="14">
    <source>
        <dbReference type="EMBL" id="KAG0717406.1"/>
    </source>
</evidence>
<comment type="function">
    <text evidence="2">Catalyzes the stereoselective decarboxylation of 2-oxo-4-hydroxy-4-carboxy-5-ureidoimidazoline (OHCU) to (S)-allantoin.</text>
</comment>
<dbReference type="GO" id="GO:0005777">
    <property type="term" value="C:peroxisome"/>
    <property type="evidence" value="ECO:0007669"/>
    <property type="project" value="UniProtKB-SubCell"/>
</dbReference>
<comment type="catalytic activity">
    <reaction evidence="1">
        <text>5-hydroxy-2-oxo-4-ureido-2,5-dihydro-1H-imidazole-5-carboxylate + H(+) = (S)-allantoin + CO2</text>
        <dbReference type="Rhea" id="RHEA:26301"/>
        <dbReference type="ChEBI" id="CHEBI:15378"/>
        <dbReference type="ChEBI" id="CHEBI:15678"/>
        <dbReference type="ChEBI" id="CHEBI:16526"/>
        <dbReference type="ChEBI" id="CHEBI:58639"/>
        <dbReference type="EC" id="4.1.1.97"/>
    </reaction>
</comment>
<comment type="pathway">
    <text evidence="4">Purine metabolism; urate degradation; (S)-allantoin from urate: step 3/3.</text>
</comment>
<evidence type="ECO:0000256" key="2">
    <source>
        <dbReference type="ARBA" id="ARBA00002506"/>
    </source>
</evidence>
<evidence type="ECO:0000256" key="4">
    <source>
        <dbReference type="ARBA" id="ARBA00004754"/>
    </source>
</evidence>
<evidence type="ECO:0000256" key="9">
    <source>
        <dbReference type="ARBA" id="ARBA00023140"/>
    </source>
</evidence>
<evidence type="ECO:0000256" key="6">
    <source>
        <dbReference type="ARBA" id="ARBA00012257"/>
    </source>
</evidence>
<evidence type="ECO:0000256" key="1">
    <source>
        <dbReference type="ARBA" id="ARBA00001163"/>
    </source>
</evidence>